<sequence length="593" mass="65833">MNNFQELGLDEHILQALNDLGISKPTEIQQEAIPYLLSSTNDFIGLAQTGTGKTAAFGLPLLQLIEEDSNYCQAIVLSPTRELAQQISEGLKSFSKYSKKLKIECVYGGAPIMTQLRNLKSKPQVIVATPGRLVDLIKRKAVDVTKLRYLVLDEADEMLNMGFKEELNTILLQTPDEKSTWLFSATMPKLIRKIVADYMHNPHEISVKSGVEVNKNIAHQYMIVKVSDKLEAVKRFMDMEGDLYGVMFCRTKIDTQNIADELSRAGYAAEALHGDLSQNQRDLVMKKFKDHAINLLVATDVAARGIDVNDLTHVIHHKLPDELEFYTHRSGRTARAGKKGVSVALVSKAEQRRLGQIENILGIEFEKVLVPSGDAIVSKRIDSWSASIIAQEIKTNLPDGFRDKVHADLAELTKEELIDKLMTIEFNKLNLTDTRDLNSSAHSKSDRSDRSEGRGTRDRDGGGRSEERRSTRTSSSHVKFTINLGKIDSISKSDILSIISEVTGVAGADIGRIETQQKKTILEISKANSSDFTGKFTGFEFDNREIKVAEGGEFTEPKGGAREGRDSRGRGGRPDRRKSYGAKGGGSSKPRRR</sequence>
<keyword evidence="13" id="KW-1185">Reference proteome</keyword>
<dbReference type="PROSITE" id="PS51194">
    <property type="entry name" value="HELICASE_CTER"/>
    <property type="match status" value="1"/>
</dbReference>
<dbReference type="InterPro" id="IPR012677">
    <property type="entry name" value="Nucleotide-bd_a/b_plait_sf"/>
</dbReference>
<evidence type="ECO:0000259" key="9">
    <source>
        <dbReference type="PROSITE" id="PS51192"/>
    </source>
</evidence>
<evidence type="ECO:0000256" key="4">
    <source>
        <dbReference type="ARBA" id="ARBA00022806"/>
    </source>
</evidence>
<keyword evidence="3 7" id="KW-0378">Hydrolase</keyword>
<dbReference type="Gene3D" id="3.30.70.330">
    <property type="match status" value="1"/>
</dbReference>
<gene>
    <name evidence="12" type="ORF">N6H18_14475</name>
</gene>
<dbReference type="CDD" id="cd00268">
    <property type="entry name" value="DEADc"/>
    <property type="match status" value="1"/>
</dbReference>
<reference evidence="12" key="1">
    <citation type="submission" date="2022-09" db="EMBL/GenBank/DDBJ databases">
        <title>Comparative genomics and taxonomic characterization of three novel marine species of genus Reichenbachiella exhibiting antioxidant and polysaccharide degradation activities.</title>
        <authorList>
            <person name="Muhammad N."/>
            <person name="Lee Y.-J."/>
            <person name="Ko J."/>
            <person name="Kim S.-G."/>
        </authorList>
    </citation>
    <scope>NUCLEOTIDE SEQUENCE</scope>
    <source>
        <strain evidence="12">BKB1-1</strain>
    </source>
</reference>
<dbReference type="EC" id="3.6.4.13" evidence="1"/>
<dbReference type="CDD" id="cd18787">
    <property type="entry name" value="SF2_C_DEAD"/>
    <property type="match status" value="1"/>
</dbReference>
<dbReference type="Proteomes" id="UP001065174">
    <property type="component" value="Chromosome"/>
</dbReference>
<evidence type="ECO:0000256" key="2">
    <source>
        <dbReference type="ARBA" id="ARBA00022741"/>
    </source>
</evidence>
<dbReference type="Gene3D" id="3.40.50.300">
    <property type="entry name" value="P-loop containing nucleotide triphosphate hydrolases"/>
    <property type="match status" value="2"/>
</dbReference>
<dbReference type="InterPro" id="IPR011545">
    <property type="entry name" value="DEAD/DEAH_box_helicase_dom"/>
</dbReference>
<feature type="domain" description="Helicase C-terminal" evidence="10">
    <location>
        <begin position="225"/>
        <end position="376"/>
    </location>
</feature>
<feature type="domain" description="DEAD-box RNA helicase Q" evidence="11">
    <location>
        <begin position="2"/>
        <end position="30"/>
    </location>
</feature>
<evidence type="ECO:0000313" key="13">
    <source>
        <dbReference type="Proteomes" id="UP001065174"/>
    </source>
</evidence>
<dbReference type="GO" id="GO:0004386">
    <property type="term" value="F:helicase activity"/>
    <property type="evidence" value="ECO:0007669"/>
    <property type="project" value="UniProtKB-KW"/>
</dbReference>
<evidence type="ECO:0000256" key="3">
    <source>
        <dbReference type="ARBA" id="ARBA00022801"/>
    </source>
</evidence>
<dbReference type="InterPro" id="IPR027417">
    <property type="entry name" value="P-loop_NTPase"/>
</dbReference>
<dbReference type="InterPro" id="IPR014014">
    <property type="entry name" value="RNA_helicase_DEAD_Q_motif"/>
</dbReference>
<dbReference type="SMART" id="SM00487">
    <property type="entry name" value="DEXDc"/>
    <property type="match status" value="1"/>
</dbReference>
<feature type="compositionally biased region" description="Basic and acidic residues" evidence="8">
    <location>
        <begin position="443"/>
        <end position="470"/>
    </location>
</feature>
<organism evidence="12 13">
    <name type="scientific">Reichenbachiella agarivorans</name>
    <dbReference type="NCBI Taxonomy" id="2979464"/>
    <lineage>
        <taxon>Bacteria</taxon>
        <taxon>Pseudomonadati</taxon>
        <taxon>Bacteroidota</taxon>
        <taxon>Cytophagia</taxon>
        <taxon>Cytophagales</taxon>
        <taxon>Reichenbachiellaceae</taxon>
        <taxon>Reichenbachiella</taxon>
    </lineage>
</organism>
<feature type="domain" description="Helicase ATP-binding" evidence="9">
    <location>
        <begin position="34"/>
        <end position="205"/>
    </location>
</feature>
<dbReference type="PANTHER" id="PTHR47963:SF8">
    <property type="entry name" value="ATP-DEPENDENT RNA HELICASE DEAD"/>
    <property type="match status" value="1"/>
</dbReference>
<evidence type="ECO:0000259" key="10">
    <source>
        <dbReference type="PROSITE" id="PS51194"/>
    </source>
</evidence>
<dbReference type="CDD" id="cd12252">
    <property type="entry name" value="RRM_DbpA"/>
    <property type="match status" value="1"/>
</dbReference>
<dbReference type="InterPro" id="IPR000629">
    <property type="entry name" value="RNA-helicase_DEAD-box_CS"/>
</dbReference>
<evidence type="ECO:0000256" key="5">
    <source>
        <dbReference type="ARBA" id="ARBA00022840"/>
    </source>
</evidence>
<dbReference type="Pfam" id="PF00270">
    <property type="entry name" value="DEAD"/>
    <property type="match status" value="1"/>
</dbReference>
<dbReference type="PROSITE" id="PS00039">
    <property type="entry name" value="DEAD_ATP_HELICASE"/>
    <property type="match status" value="1"/>
</dbReference>
<dbReference type="SMART" id="SM00490">
    <property type="entry name" value="HELICc"/>
    <property type="match status" value="1"/>
</dbReference>
<keyword evidence="5 7" id="KW-0067">ATP-binding</keyword>
<evidence type="ECO:0000313" key="12">
    <source>
        <dbReference type="EMBL" id="UXP31554.1"/>
    </source>
</evidence>
<evidence type="ECO:0000259" key="11">
    <source>
        <dbReference type="PROSITE" id="PS51195"/>
    </source>
</evidence>
<dbReference type="SUPFAM" id="SSF52540">
    <property type="entry name" value="P-loop containing nucleoside triphosphate hydrolases"/>
    <property type="match status" value="1"/>
</dbReference>
<dbReference type="PROSITE" id="PS51195">
    <property type="entry name" value="Q_MOTIF"/>
    <property type="match status" value="1"/>
</dbReference>
<dbReference type="PANTHER" id="PTHR47963">
    <property type="entry name" value="DEAD-BOX ATP-DEPENDENT RNA HELICASE 47, MITOCHONDRIAL"/>
    <property type="match status" value="1"/>
</dbReference>
<evidence type="ECO:0000256" key="8">
    <source>
        <dbReference type="SAM" id="MobiDB-lite"/>
    </source>
</evidence>
<evidence type="ECO:0000256" key="7">
    <source>
        <dbReference type="RuleBase" id="RU000492"/>
    </source>
</evidence>
<keyword evidence="2 7" id="KW-0547">Nucleotide-binding</keyword>
<proteinExistence type="inferred from homology"/>
<dbReference type="Pfam" id="PF03880">
    <property type="entry name" value="DbpA"/>
    <property type="match status" value="1"/>
</dbReference>
<dbReference type="PROSITE" id="PS51192">
    <property type="entry name" value="HELICASE_ATP_BIND_1"/>
    <property type="match status" value="1"/>
</dbReference>
<dbReference type="InterPro" id="IPR005580">
    <property type="entry name" value="DbpA/CsdA_RNA-bd_dom"/>
</dbReference>
<dbReference type="EMBL" id="CP106679">
    <property type="protein sequence ID" value="UXP31554.1"/>
    <property type="molecule type" value="Genomic_DNA"/>
</dbReference>
<dbReference type="InterPro" id="IPR014001">
    <property type="entry name" value="Helicase_ATP-bd"/>
</dbReference>
<feature type="short sequence motif" description="Q motif" evidence="6">
    <location>
        <begin position="2"/>
        <end position="30"/>
    </location>
</feature>
<dbReference type="InterPro" id="IPR050547">
    <property type="entry name" value="DEAD_box_RNA_helicases"/>
</dbReference>
<dbReference type="RefSeq" id="WP_262308993.1">
    <property type="nucleotide sequence ID" value="NZ_CP106679.1"/>
</dbReference>
<accession>A0ABY6CM12</accession>
<feature type="compositionally biased region" description="Basic and acidic residues" evidence="8">
    <location>
        <begin position="549"/>
        <end position="578"/>
    </location>
</feature>
<feature type="region of interest" description="Disordered" evidence="8">
    <location>
        <begin position="437"/>
        <end position="476"/>
    </location>
</feature>
<comment type="similarity">
    <text evidence="7">Belongs to the DEAD box helicase family.</text>
</comment>
<dbReference type="Pfam" id="PF00271">
    <property type="entry name" value="Helicase_C"/>
    <property type="match status" value="1"/>
</dbReference>
<evidence type="ECO:0000256" key="1">
    <source>
        <dbReference type="ARBA" id="ARBA00012552"/>
    </source>
</evidence>
<evidence type="ECO:0000256" key="6">
    <source>
        <dbReference type="PROSITE-ProRule" id="PRU00552"/>
    </source>
</evidence>
<feature type="region of interest" description="Disordered" evidence="8">
    <location>
        <begin position="549"/>
        <end position="593"/>
    </location>
</feature>
<name>A0ABY6CM12_9BACT</name>
<keyword evidence="4 7" id="KW-0347">Helicase</keyword>
<dbReference type="InterPro" id="IPR044742">
    <property type="entry name" value="DEAD/DEAH_RhlB"/>
</dbReference>
<dbReference type="InterPro" id="IPR001650">
    <property type="entry name" value="Helicase_C-like"/>
</dbReference>
<protein>
    <recommendedName>
        <fullName evidence="1">RNA helicase</fullName>
        <ecNumber evidence="1">3.6.4.13</ecNumber>
    </recommendedName>
</protein>